<dbReference type="GO" id="GO:0016887">
    <property type="term" value="F:ATP hydrolysis activity"/>
    <property type="evidence" value="ECO:0007669"/>
    <property type="project" value="RHEA"/>
</dbReference>
<dbReference type="EC" id="5.6.2.4" evidence="9"/>
<keyword evidence="3 11" id="KW-0378">Hydrolase</keyword>
<evidence type="ECO:0000259" key="13">
    <source>
        <dbReference type="PROSITE" id="PS51217"/>
    </source>
</evidence>
<dbReference type="CDD" id="cd18807">
    <property type="entry name" value="SF1_C_UvrD"/>
    <property type="match status" value="1"/>
</dbReference>
<evidence type="ECO:0000256" key="1">
    <source>
        <dbReference type="ARBA" id="ARBA00009922"/>
    </source>
</evidence>
<protein>
    <recommendedName>
        <fullName evidence="9">DNA 3'-5' helicase</fullName>
        <ecNumber evidence="9">5.6.2.4</ecNumber>
    </recommendedName>
</protein>
<organism evidence="14 15">
    <name type="scientific">Desulforamulus hydrothermalis Lam5 = DSM 18033</name>
    <dbReference type="NCBI Taxonomy" id="1121428"/>
    <lineage>
        <taxon>Bacteria</taxon>
        <taxon>Bacillati</taxon>
        <taxon>Bacillota</taxon>
        <taxon>Clostridia</taxon>
        <taxon>Eubacteriales</taxon>
        <taxon>Peptococcaceae</taxon>
        <taxon>Desulforamulus</taxon>
    </lineage>
</organism>
<dbReference type="Gene3D" id="3.40.50.300">
    <property type="entry name" value="P-loop containing nucleotide triphosphate hydrolases"/>
    <property type="match status" value="2"/>
</dbReference>
<dbReference type="PROSITE" id="PS51198">
    <property type="entry name" value="UVRD_HELICASE_ATP_BIND"/>
    <property type="match status" value="1"/>
</dbReference>
<name>K8E9C4_9FIRM</name>
<keyword evidence="7" id="KW-0413">Isomerase</keyword>
<gene>
    <name evidence="14" type="ORF">DESHY_20022</name>
</gene>
<dbReference type="Gene3D" id="1.10.10.160">
    <property type="match status" value="1"/>
</dbReference>
<dbReference type="Proteomes" id="UP000009315">
    <property type="component" value="Unassembled WGS sequence"/>
</dbReference>
<evidence type="ECO:0000313" key="14">
    <source>
        <dbReference type="EMBL" id="CCO08153.1"/>
    </source>
</evidence>
<dbReference type="Pfam" id="PF00580">
    <property type="entry name" value="UvrD-helicase"/>
    <property type="match status" value="1"/>
</dbReference>
<keyword evidence="5 11" id="KW-0067">ATP-binding</keyword>
<keyword evidence="15" id="KW-1185">Reference proteome</keyword>
<feature type="binding site" evidence="11">
    <location>
        <begin position="45"/>
        <end position="52"/>
    </location>
    <ligand>
        <name>ATP</name>
        <dbReference type="ChEBI" id="CHEBI:30616"/>
    </ligand>
</feature>
<keyword evidence="2 11" id="KW-0547">Nucleotide-binding</keyword>
<dbReference type="Pfam" id="PF13361">
    <property type="entry name" value="UvrD_C"/>
    <property type="match status" value="1"/>
</dbReference>
<dbReference type="InterPro" id="IPR000212">
    <property type="entry name" value="DNA_helicase_UvrD/REP"/>
</dbReference>
<proteinExistence type="inferred from homology"/>
<reference evidence="14 15" key="1">
    <citation type="journal article" date="2013" name="Genome Announc.">
        <title>Genome Sequence of the Sulfate-Reducing Bacterium Desulfotomaculum hydrothermale Lam5(T).</title>
        <authorList>
            <person name="Amin O."/>
            <person name="Fardeau M.L."/>
            <person name="Valette O."/>
            <person name="Hirschler-Rea A."/>
            <person name="Barbe V."/>
            <person name="Medigue C."/>
            <person name="Vacherie B."/>
            <person name="Ollivier B."/>
            <person name="Bertin P.N."/>
            <person name="Dolla A."/>
        </authorList>
    </citation>
    <scope>NUCLEOTIDE SEQUENCE [LARGE SCALE GENOMIC DNA]</scope>
    <source>
        <strain evidence="15">Lam5 / DSM 18033</strain>
    </source>
</reference>
<dbReference type="eggNOG" id="COG0210">
    <property type="taxonomic scope" value="Bacteria"/>
</dbReference>
<dbReference type="EMBL" id="CAOS01000009">
    <property type="protein sequence ID" value="CCO08153.1"/>
    <property type="molecule type" value="Genomic_DNA"/>
</dbReference>
<dbReference type="PANTHER" id="PTHR11070">
    <property type="entry name" value="UVRD / RECB / PCRA DNA HELICASE FAMILY MEMBER"/>
    <property type="match status" value="1"/>
</dbReference>
<evidence type="ECO:0000256" key="9">
    <source>
        <dbReference type="ARBA" id="ARBA00034808"/>
    </source>
</evidence>
<dbReference type="AlphaFoldDB" id="K8E9C4"/>
<comment type="caution">
    <text evidence="14">The sequence shown here is derived from an EMBL/GenBank/DDBJ whole genome shotgun (WGS) entry which is preliminary data.</text>
</comment>
<dbReference type="Gene3D" id="1.10.486.10">
    <property type="entry name" value="PCRA, domain 4"/>
    <property type="match status" value="1"/>
</dbReference>
<dbReference type="STRING" id="1121428.DESHY_20022"/>
<sequence>MDDGRLSCRQEHPFLAWVKKETGISLNSSQQQAVLHKDGPLLLLATPGAGKTTVLNLRIAYLLLEHQADPRQILALTFSRAAARDMEARFLNLFGRWIRQPIRFSTIHSFAYQVVANYFRRRQRPFKVIENETGFNSKSAVLKSICQRFYAAVVSEEKLEELANAIGYVKNAMLPLADIDKLDFKINHLKEIYLAYEQYKKTSNAPTVLLDFDDMLTLAHDILEKETGLLAFYQNQYRYIMTDESQDTSLIQHKIIEKIARPHDNLFMVGDEDQAIYGFRGAAPRYLLEFKQTYPGAKVIAMTENFRSSQEIVNLTNRFIKANQKRYAKEMFTRNAGHKPVHVCKFKHEGEQWEYLVRQLSGAGDLSQKAIIYRNNASAIGLINKLEQRGIPFYLRDFKNRFFNHWVVEDVLNFLRFSYNDKSTAVLERIHTKLNPFISKDDLTFLKGLGETGICLTVLAERYAGDSKKARGFLKLQKYFNQLNKLSPQWAIRFIRQEMKYEESAERICNNLGYSFDNVKSILANLEHIAGGLPGHQEFAGRLKELEKIMAEAQNNRGRNAVTLTTMHSAKGLEFQRVYLIDLVEGVIPGAESIKKGNQDSLEEERRLFYVGMTRAARELFLLTVENYQQEQVQESRFVKEVRQILQPADRAAATQAQPVSKPPAAGMFVDHKKFGVGKVLSVNMGKDTLRVGFENGQVKDLLYSVCVENNLIRIL</sequence>
<dbReference type="InterPro" id="IPR014016">
    <property type="entry name" value="UvrD-like_ATP-bd"/>
</dbReference>
<accession>K8E9C4</accession>
<dbReference type="GO" id="GO:0003677">
    <property type="term" value="F:DNA binding"/>
    <property type="evidence" value="ECO:0007669"/>
    <property type="project" value="UniProtKB-KW"/>
</dbReference>
<keyword evidence="4 11" id="KW-0347">Helicase</keyword>
<dbReference type="CDD" id="cd17932">
    <property type="entry name" value="DEXQc_UvrD"/>
    <property type="match status" value="1"/>
</dbReference>
<comment type="catalytic activity">
    <reaction evidence="10">
        <text>ATP + H2O = ADP + phosphate + H(+)</text>
        <dbReference type="Rhea" id="RHEA:13065"/>
        <dbReference type="ChEBI" id="CHEBI:15377"/>
        <dbReference type="ChEBI" id="CHEBI:15378"/>
        <dbReference type="ChEBI" id="CHEBI:30616"/>
        <dbReference type="ChEBI" id="CHEBI:43474"/>
        <dbReference type="ChEBI" id="CHEBI:456216"/>
        <dbReference type="EC" id="5.6.2.4"/>
    </reaction>
</comment>
<evidence type="ECO:0000256" key="4">
    <source>
        <dbReference type="ARBA" id="ARBA00022806"/>
    </source>
</evidence>
<dbReference type="GO" id="GO:0043138">
    <property type="term" value="F:3'-5' DNA helicase activity"/>
    <property type="evidence" value="ECO:0007669"/>
    <property type="project" value="UniProtKB-EC"/>
</dbReference>
<dbReference type="InterPro" id="IPR014017">
    <property type="entry name" value="DNA_helicase_UvrD-like_C"/>
</dbReference>
<evidence type="ECO:0000256" key="11">
    <source>
        <dbReference type="PROSITE-ProRule" id="PRU00560"/>
    </source>
</evidence>
<dbReference type="InterPro" id="IPR027417">
    <property type="entry name" value="P-loop_NTPase"/>
</dbReference>
<evidence type="ECO:0000313" key="15">
    <source>
        <dbReference type="Proteomes" id="UP000009315"/>
    </source>
</evidence>
<evidence type="ECO:0000256" key="6">
    <source>
        <dbReference type="ARBA" id="ARBA00023125"/>
    </source>
</evidence>
<evidence type="ECO:0000256" key="2">
    <source>
        <dbReference type="ARBA" id="ARBA00022741"/>
    </source>
</evidence>
<dbReference type="SUPFAM" id="SSF52540">
    <property type="entry name" value="P-loop containing nucleoside triphosphate hydrolases"/>
    <property type="match status" value="1"/>
</dbReference>
<evidence type="ECO:0000256" key="7">
    <source>
        <dbReference type="ARBA" id="ARBA00023235"/>
    </source>
</evidence>
<evidence type="ECO:0000256" key="8">
    <source>
        <dbReference type="ARBA" id="ARBA00034617"/>
    </source>
</evidence>
<dbReference type="GO" id="GO:0000725">
    <property type="term" value="P:recombinational repair"/>
    <property type="evidence" value="ECO:0007669"/>
    <property type="project" value="TreeGrafter"/>
</dbReference>
<comment type="catalytic activity">
    <reaction evidence="8">
        <text>Couples ATP hydrolysis with the unwinding of duplex DNA by translocating in the 3'-5' direction.</text>
        <dbReference type="EC" id="5.6.2.4"/>
    </reaction>
</comment>
<dbReference type="InterPro" id="IPR013986">
    <property type="entry name" value="DExx_box_DNA_helicase_dom_sf"/>
</dbReference>
<dbReference type="PANTHER" id="PTHR11070:SF2">
    <property type="entry name" value="ATP-DEPENDENT DNA HELICASE SRS2"/>
    <property type="match status" value="1"/>
</dbReference>
<keyword evidence="6" id="KW-0238">DNA-binding</keyword>
<evidence type="ECO:0000256" key="10">
    <source>
        <dbReference type="ARBA" id="ARBA00048988"/>
    </source>
</evidence>
<feature type="domain" description="UvrD-like helicase ATP-binding" evidence="12">
    <location>
        <begin position="24"/>
        <end position="309"/>
    </location>
</feature>
<evidence type="ECO:0000256" key="5">
    <source>
        <dbReference type="ARBA" id="ARBA00022840"/>
    </source>
</evidence>
<dbReference type="PROSITE" id="PS51217">
    <property type="entry name" value="UVRD_HELICASE_CTER"/>
    <property type="match status" value="1"/>
</dbReference>
<comment type="similarity">
    <text evidence="1">Belongs to the helicase family. UvrD subfamily.</text>
</comment>
<evidence type="ECO:0000259" key="12">
    <source>
        <dbReference type="PROSITE" id="PS51198"/>
    </source>
</evidence>
<evidence type="ECO:0000256" key="3">
    <source>
        <dbReference type="ARBA" id="ARBA00022801"/>
    </source>
</evidence>
<dbReference type="GO" id="GO:0005524">
    <property type="term" value="F:ATP binding"/>
    <property type="evidence" value="ECO:0007669"/>
    <property type="project" value="UniProtKB-UniRule"/>
</dbReference>
<feature type="domain" description="UvrD-like helicase C-terminal" evidence="13">
    <location>
        <begin position="310"/>
        <end position="572"/>
    </location>
</feature>